<dbReference type="Proteomes" id="UP000239388">
    <property type="component" value="Unassembled WGS sequence"/>
</dbReference>
<keyword evidence="1" id="KW-1133">Transmembrane helix</keyword>
<dbReference type="EMBL" id="PUIB01000028">
    <property type="protein sequence ID" value="PQO27024.1"/>
    <property type="molecule type" value="Genomic_DNA"/>
</dbReference>
<evidence type="ECO:0000313" key="2">
    <source>
        <dbReference type="EMBL" id="PQO27024.1"/>
    </source>
</evidence>
<comment type="caution">
    <text evidence="2">The sequence shown here is derived from an EMBL/GenBank/DDBJ whole genome shotgun (WGS) entry which is preliminary data.</text>
</comment>
<protein>
    <submittedName>
        <fullName evidence="2">Uncharacterized protein</fullName>
    </submittedName>
</protein>
<dbReference type="RefSeq" id="WP_105359508.1">
    <property type="nucleotide sequence ID" value="NZ_PUIB01000028.1"/>
</dbReference>
<gene>
    <name evidence="2" type="ORF">C5Y98_27590</name>
</gene>
<organism evidence="2 3">
    <name type="scientific">Blastopirellula marina</name>
    <dbReference type="NCBI Taxonomy" id="124"/>
    <lineage>
        <taxon>Bacteria</taxon>
        <taxon>Pseudomonadati</taxon>
        <taxon>Planctomycetota</taxon>
        <taxon>Planctomycetia</taxon>
        <taxon>Pirellulales</taxon>
        <taxon>Pirellulaceae</taxon>
        <taxon>Blastopirellula</taxon>
    </lineage>
</organism>
<feature type="transmembrane region" description="Helical" evidence="1">
    <location>
        <begin position="12"/>
        <end position="30"/>
    </location>
</feature>
<sequence length="252" mass="28872">MTDLSRAWWPRTIQIAAGLLVLGLIAGWVVDHYRQQVRLAPLRSDLAAQEGQFKELLRIWIEAREFDGYASWQDIVKSIESAAPYPVFEGQAGSLRSASDAVFEEAIPKLIAMFDHADDLHRQRAWRLLQCASESPRFAPFESSYRTGVAALLRHPSILAYNKLLPWLTKQKLNSPEVLAGLRMRMMDDNDPFAPNAAYTLAQLDPTVDIAPRLLQLIEMKHSRWESIIHQLPKYMPEEEAWAIFEKYRGSR</sequence>
<accession>A0A2S8F522</accession>
<name>A0A2S8F522_9BACT</name>
<evidence type="ECO:0000313" key="3">
    <source>
        <dbReference type="Proteomes" id="UP000239388"/>
    </source>
</evidence>
<proteinExistence type="predicted"/>
<keyword evidence="1" id="KW-0472">Membrane</keyword>
<dbReference type="OrthoDB" id="277281at2"/>
<dbReference type="AlphaFoldDB" id="A0A2S8F522"/>
<evidence type="ECO:0000256" key="1">
    <source>
        <dbReference type="SAM" id="Phobius"/>
    </source>
</evidence>
<keyword evidence="1" id="KW-0812">Transmembrane</keyword>
<reference evidence="2 3" key="1">
    <citation type="submission" date="2018-02" db="EMBL/GenBank/DDBJ databases">
        <title>Comparative genomes isolates from brazilian mangrove.</title>
        <authorList>
            <person name="Araujo J.E."/>
            <person name="Taketani R.G."/>
            <person name="Silva M.C.P."/>
            <person name="Loureco M.V."/>
            <person name="Andreote F.D."/>
        </authorList>
    </citation>
    <scope>NUCLEOTIDE SEQUENCE [LARGE SCALE GENOMIC DNA]</scope>
    <source>
        <strain evidence="2 3">NAP PRIS-MGV</strain>
    </source>
</reference>